<dbReference type="RefSeq" id="WP_071616997.1">
    <property type="nucleotide sequence ID" value="NZ_MINN01000044.1"/>
</dbReference>
<keyword evidence="1" id="KW-0472">Membrane</keyword>
<feature type="transmembrane region" description="Helical" evidence="1">
    <location>
        <begin position="186"/>
        <end position="210"/>
    </location>
</feature>
<dbReference type="AlphaFoldDB" id="A0A1J6W5U1"/>
<organism evidence="3 4">
    <name type="scientific">Rossellomorea aquimaris</name>
    <dbReference type="NCBI Taxonomy" id="189382"/>
    <lineage>
        <taxon>Bacteria</taxon>
        <taxon>Bacillati</taxon>
        <taxon>Bacillota</taxon>
        <taxon>Bacilli</taxon>
        <taxon>Bacillales</taxon>
        <taxon>Bacillaceae</taxon>
        <taxon>Rossellomorea</taxon>
    </lineage>
</organism>
<dbReference type="PANTHER" id="PTHR34473">
    <property type="entry name" value="UPF0699 TRANSMEMBRANE PROTEIN YDBS"/>
    <property type="match status" value="1"/>
</dbReference>
<dbReference type="EMBL" id="MINN01000044">
    <property type="protein sequence ID" value="OIU72997.1"/>
    <property type="molecule type" value="Genomic_DNA"/>
</dbReference>
<accession>A0A1J6W5U1</accession>
<sequence length="487" mass="55391">MMSEYKRLHPISAVANFLKQLKELIIPFVLLFVLNSRGEKSGFWDYMPLISMGVVLVVVLAAGVIKWLRFTYRLEEGELRIEYGLFVKKKRYIPFDRIQSLNFSEGIIHRPFGLVKVKVETAGSSSPRESEAELTAIMKEEALELERIIYREKKGQAVEAVEGLASKEEETLKEEKHVFKMSGRDIWVLAATSGGVGVILSGVGVFLSQFSDLIPYEAVFDEVMVFVKSGLVFIAVLVFIVLLIAWIISVAWTFVVYGDFKIRLTEDNIVITRGLLEKKQVTVPLNRVQGIRIVENPVRQLLGYCTVVIENAGGSVLEKDSSTIKLIPVVKKRRVPDLLQAIFPDYELSEDFKLLPKRAVRKYIFRASFWLIVPVVILAIMFWPLGLFSLLLIVPFGLLGYFQHRAGGWGITGNQLALRYRGVLKHTAYMKKSRIQALDSRQTWFQDKRDLSSISTTLKSGQTGYSNRVDDLELEDAAEIYHWFSHE</sequence>
<gene>
    <name evidence="3" type="ORF">BHE18_00340</name>
</gene>
<feature type="domain" description="YdbS-like PH" evidence="2">
    <location>
        <begin position="408"/>
        <end position="483"/>
    </location>
</feature>
<feature type="transmembrane region" description="Helical" evidence="1">
    <location>
        <begin position="363"/>
        <end position="380"/>
    </location>
</feature>
<dbReference type="InterPro" id="IPR005182">
    <property type="entry name" value="YdbS-like_PH"/>
</dbReference>
<evidence type="ECO:0000313" key="4">
    <source>
        <dbReference type="Proteomes" id="UP000182062"/>
    </source>
</evidence>
<dbReference type="PIRSF" id="PIRSF026631">
    <property type="entry name" value="UCP026631"/>
    <property type="match status" value="1"/>
</dbReference>
<evidence type="ECO:0000259" key="2">
    <source>
        <dbReference type="Pfam" id="PF03703"/>
    </source>
</evidence>
<keyword evidence="1" id="KW-0812">Transmembrane</keyword>
<feature type="domain" description="YdbS-like PH" evidence="2">
    <location>
        <begin position="67"/>
        <end position="149"/>
    </location>
</feature>
<dbReference type="InterPro" id="IPR014529">
    <property type="entry name" value="UCP026631"/>
</dbReference>
<feature type="transmembrane region" description="Helical" evidence="1">
    <location>
        <begin position="230"/>
        <end position="257"/>
    </location>
</feature>
<keyword evidence="1" id="KW-1133">Transmembrane helix</keyword>
<proteinExistence type="predicted"/>
<dbReference type="Pfam" id="PF03703">
    <property type="entry name" value="bPH_2"/>
    <property type="match status" value="3"/>
</dbReference>
<comment type="caution">
    <text evidence="3">The sequence shown here is derived from an EMBL/GenBank/DDBJ whole genome shotgun (WGS) entry which is preliminary data.</text>
</comment>
<keyword evidence="4" id="KW-1185">Reference proteome</keyword>
<name>A0A1J6W5U1_9BACI</name>
<protein>
    <recommendedName>
        <fullName evidence="2">YdbS-like PH domain-containing protein</fullName>
    </recommendedName>
</protein>
<dbReference type="Proteomes" id="UP000182062">
    <property type="component" value="Unassembled WGS sequence"/>
</dbReference>
<dbReference type="PANTHER" id="PTHR34473:SF2">
    <property type="entry name" value="UPF0699 TRANSMEMBRANE PROTEIN YDBT"/>
    <property type="match status" value="1"/>
</dbReference>
<feature type="domain" description="YdbS-like PH" evidence="2">
    <location>
        <begin position="260"/>
        <end position="332"/>
    </location>
</feature>
<feature type="transmembrane region" description="Helical" evidence="1">
    <location>
        <begin position="48"/>
        <end position="68"/>
    </location>
</feature>
<reference evidence="3 4" key="1">
    <citation type="submission" date="2016-09" db="EMBL/GenBank/DDBJ databases">
        <title>Bacillus aquimaris SAMM genome sequence reveals colonization and biosurfactant production capacities.</title>
        <authorList>
            <person name="Waghmode S.R."/>
            <person name="Suryavanshi M.V."/>
        </authorList>
    </citation>
    <scope>NUCLEOTIDE SEQUENCE [LARGE SCALE GENOMIC DNA]</scope>
    <source>
        <strain evidence="3 4">SAMM</strain>
    </source>
</reference>
<evidence type="ECO:0000313" key="3">
    <source>
        <dbReference type="EMBL" id="OIU72997.1"/>
    </source>
</evidence>
<evidence type="ECO:0000256" key="1">
    <source>
        <dbReference type="SAM" id="Phobius"/>
    </source>
</evidence>